<reference evidence="3 4" key="1">
    <citation type="submission" date="2024-01" db="EMBL/GenBank/DDBJ databases">
        <title>Genome assemblies of Stephania.</title>
        <authorList>
            <person name="Yang L."/>
        </authorList>
    </citation>
    <scope>NUCLEOTIDE SEQUENCE [LARGE SCALE GENOMIC DNA]</scope>
    <source>
        <strain evidence="3">JXDWG</strain>
        <tissue evidence="3">Leaf</tissue>
    </source>
</reference>
<dbReference type="PANTHER" id="PTHR46250">
    <property type="entry name" value="MYB/SANT-LIKE DNA-BINDING DOMAIN PROTEIN-RELATED"/>
    <property type="match status" value="1"/>
</dbReference>
<dbReference type="AlphaFoldDB" id="A0AAP0LCP3"/>
<evidence type="ECO:0000313" key="3">
    <source>
        <dbReference type="EMBL" id="KAK9167235.1"/>
    </source>
</evidence>
<feature type="compositionally biased region" description="Polar residues" evidence="1">
    <location>
        <begin position="153"/>
        <end position="175"/>
    </location>
</feature>
<protein>
    <recommendedName>
        <fullName evidence="2">Myb/SANT-like domain-containing protein</fullName>
    </recommendedName>
</protein>
<name>A0AAP0LCP3_9MAGN</name>
<organism evidence="3 4">
    <name type="scientific">Stephania cephalantha</name>
    <dbReference type="NCBI Taxonomy" id="152367"/>
    <lineage>
        <taxon>Eukaryota</taxon>
        <taxon>Viridiplantae</taxon>
        <taxon>Streptophyta</taxon>
        <taxon>Embryophyta</taxon>
        <taxon>Tracheophyta</taxon>
        <taxon>Spermatophyta</taxon>
        <taxon>Magnoliopsida</taxon>
        <taxon>Ranunculales</taxon>
        <taxon>Menispermaceae</taxon>
        <taxon>Menispermoideae</taxon>
        <taxon>Cissampelideae</taxon>
        <taxon>Stephania</taxon>
    </lineage>
</organism>
<dbReference type="PANTHER" id="PTHR46250:SF18">
    <property type="entry name" value="MYB_SANT-LIKE DOMAIN-CONTAINING PROTEIN"/>
    <property type="match status" value="1"/>
</dbReference>
<proteinExistence type="predicted"/>
<evidence type="ECO:0000259" key="2">
    <source>
        <dbReference type="Pfam" id="PF12776"/>
    </source>
</evidence>
<keyword evidence="4" id="KW-1185">Reference proteome</keyword>
<feature type="region of interest" description="Disordered" evidence="1">
    <location>
        <begin position="148"/>
        <end position="178"/>
    </location>
</feature>
<feature type="domain" description="Myb/SANT-like" evidence="2">
    <location>
        <begin position="12"/>
        <end position="112"/>
    </location>
</feature>
<accession>A0AAP0LCP3</accession>
<evidence type="ECO:0000256" key="1">
    <source>
        <dbReference type="SAM" id="MobiDB-lite"/>
    </source>
</evidence>
<gene>
    <name evidence="3" type="ORF">Scep_002426</name>
</gene>
<dbReference type="Pfam" id="PF12776">
    <property type="entry name" value="Myb_DNA-bind_3"/>
    <property type="match status" value="1"/>
</dbReference>
<evidence type="ECO:0000313" key="4">
    <source>
        <dbReference type="Proteomes" id="UP001419268"/>
    </source>
</evidence>
<dbReference type="InterPro" id="IPR024752">
    <property type="entry name" value="Myb/SANT-like_dom"/>
</dbReference>
<sequence>MLFKVLGRACVRWTIDQDTALVASLVDLMNKGGRKLNSGTFKGGIQHELERLMKEKLGNNFQIKAHPHIDSKACGLRTKYFALAEMQGPRCSGFGWNDINKSITCDDDVWNNWVQSHPTTVGLRNKPFPFFDELDYVYRKDRATGACAENPANAESNPVTPISARTTQPTESSGNGKRKRNEVIDVVQDLATQVTNAVEIMSTCGEHIRKLAKCFQHGSDCADRRMIVHQEVPKIDGLSQEEVIKAGRKIALDPLEIDYFFSLQEEFKKFYVLSLLLD</sequence>
<comment type="caution">
    <text evidence="3">The sequence shown here is derived from an EMBL/GenBank/DDBJ whole genome shotgun (WGS) entry which is preliminary data.</text>
</comment>
<dbReference type="EMBL" id="JBBNAG010000001">
    <property type="protein sequence ID" value="KAK9167235.1"/>
    <property type="molecule type" value="Genomic_DNA"/>
</dbReference>
<dbReference type="Proteomes" id="UP001419268">
    <property type="component" value="Unassembled WGS sequence"/>
</dbReference>